<keyword evidence="1" id="KW-0175">Coiled coil</keyword>
<feature type="region of interest" description="Disordered" evidence="2">
    <location>
        <begin position="613"/>
        <end position="705"/>
    </location>
</feature>
<comment type="caution">
    <text evidence="4">The sequence shown here is derived from an EMBL/GenBank/DDBJ whole genome shotgun (WGS) entry which is preliminary data.</text>
</comment>
<feature type="compositionally biased region" description="Low complexity" evidence="2">
    <location>
        <begin position="669"/>
        <end position="687"/>
    </location>
</feature>
<name>A0A401XMT2_9FLAO</name>
<dbReference type="AlphaFoldDB" id="A0A401XMT2"/>
<reference evidence="4 5" key="1">
    <citation type="submission" date="2018-11" db="EMBL/GenBank/DDBJ databases">
        <title>Schleiferia aggregans sp. nov., a moderately thermophilic heterotrophic bacterium isolated from microbial mats at a terrestrial hot spring.</title>
        <authorList>
            <person name="Iino T."/>
            <person name="Ohkuma M."/>
            <person name="Haruta S."/>
        </authorList>
    </citation>
    <scope>NUCLEOTIDE SEQUENCE [LARGE SCALE GENOMIC DNA]</scope>
    <source>
        <strain evidence="4 5">LA</strain>
    </source>
</reference>
<dbReference type="EMBL" id="BHZE01000020">
    <property type="protein sequence ID" value="GCD78298.1"/>
    <property type="molecule type" value="Genomic_DNA"/>
</dbReference>
<proteinExistence type="predicted"/>
<dbReference type="Proteomes" id="UP000286715">
    <property type="component" value="Unassembled WGS sequence"/>
</dbReference>
<evidence type="ECO:0000256" key="1">
    <source>
        <dbReference type="SAM" id="Coils"/>
    </source>
</evidence>
<feature type="transmembrane region" description="Helical" evidence="3">
    <location>
        <begin position="40"/>
        <end position="60"/>
    </location>
</feature>
<accession>A0A401XMT2</accession>
<organism evidence="4 5">
    <name type="scientific">Thermaurantimonas aggregans</name>
    <dbReference type="NCBI Taxonomy" id="2173829"/>
    <lineage>
        <taxon>Bacteria</taxon>
        <taxon>Pseudomonadati</taxon>
        <taxon>Bacteroidota</taxon>
        <taxon>Flavobacteriia</taxon>
        <taxon>Flavobacteriales</taxon>
        <taxon>Schleiferiaceae</taxon>
        <taxon>Thermaurantimonas</taxon>
    </lineage>
</organism>
<sequence length="789" mass="90994">MVGLSILAFFSLIYVNFNALVNFGLYVVKNFSVFNLLSNISLIVFFLFVVLLIIVVLFYFSTTFKSKIFNLLFTNKDFLDFSIQGELVKRVDVFSSVELSKRLKYFFFPKPKKIILYLFIILILTISFSFKFFQINFNQDVFDKYVEKISYTFNKNFFVEGDSIFLFTDFDCNGQIQLQYASYNTDLVKGKNFIGLASPNENKLYFKLNSYHKKVLLQIVPRPKVREFTVHSIYDNSIKERFTNITHLNILSNSIVEYKLMADNSANKLITGNFLFKNDTVIDFVLCNTYVCDTFQVFLTKRNISSPVINYSKVGNFYLISISDDHGIKNVQINGNTDFFKQPKTSLLIELDTNLQYTIIASNILNKTTRITIGNKYSILNTTANAFNNSEILNQYLESLESDILSVINTLNEQIKTSPINEIKQLLQNFQNQLNDISSDFYDQMRINQIKTLLKDVNKLLEEFQNISKNSQDLANELLKQKLQNTLNRYKKENHKIRTSNENISEASEINASEHIILEGLLLSFNNLSLDIEKNKYKNNKDLLNNSNLLTLADSLNMLLIKNKTLRPILSEEYERLKNTIQNNSDLKTFVFAINNLSVKLYQIIKNVEQNNINSNNQNNSQNNSNCTNPSNTGNSKKPGLSELIGEESNDGKEDNGSTSNGDPKKNSNNDSNTNESENSSENGKQNKSNKEKDGKSGPNGDKESLEELEKQLKDRKSSYSSILDELKRKIKWLDSEDSKRFNETMDNKRKGNFINDRDVEQINLIKKDTQNILYINRKELTVKTNVRY</sequence>
<keyword evidence="3" id="KW-0812">Transmembrane</keyword>
<evidence type="ECO:0000313" key="4">
    <source>
        <dbReference type="EMBL" id="GCD78298.1"/>
    </source>
</evidence>
<protein>
    <submittedName>
        <fullName evidence="4">Uncharacterized protein</fullName>
    </submittedName>
</protein>
<gene>
    <name evidence="4" type="ORF">JCM31826_17800</name>
</gene>
<evidence type="ECO:0000313" key="5">
    <source>
        <dbReference type="Proteomes" id="UP000286715"/>
    </source>
</evidence>
<feature type="coiled-coil region" evidence="1">
    <location>
        <begin position="420"/>
        <end position="500"/>
    </location>
</feature>
<evidence type="ECO:0000256" key="2">
    <source>
        <dbReference type="SAM" id="MobiDB-lite"/>
    </source>
</evidence>
<keyword evidence="5" id="KW-1185">Reference proteome</keyword>
<feature type="compositionally biased region" description="Basic and acidic residues" evidence="2">
    <location>
        <begin position="689"/>
        <end position="705"/>
    </location>
</feature>
<keyword evidence="3" id="KW-1133">Transmembrane helix</keyword>
<feature type="transmembrane region" description="Helical" evidence="3">
    <location>
        <begin position="114"/>
        <end position="133"/>
    </location>
</feature>
<feature type="compositionally biased region" description="Low complexity" evidence="2">
    <location>
        <begin position="613"/>
        <end position="636"/>
    </location>
</feature>
<keyword evidence="3" id="KW-0472">Membrane</keyword>
<feature type="transmembrane region" description="Helical" evidence="3">
    <location>
        <begin position="7"/>
        <end position="28"/>
    </location>
</feature>
<evidence type="ECO:0000256" key="3">
    <source>
        <dbReference type="SAM" id="Phobius"/>
    </source>
</evidence>